<keyword evidence="2" id="KW-1185">Reference proteome</keyword>
<dbReference type="PROSITE" id="PS50222">
    <property type="entry name" value="EF_HAND_2"/>
    <property type="match status" value="1"/>
</dbReference>
<dbReference type="AlphaFoldDB" id="A0A1W6L3C1"/>
<proteinExistence type="predicted"/>
<sequence>MHHRLHHHVLKPLAVALAALLGLAVATSAAAAGTESAEAEILAMDKNGDGVLTAAEHGAGARTMFVTMDGNQDGRVTAAEMDAYQAKRTVRDAAKEKPSAEKIRMVDTDGDGALSAEEHRTASQKMFITMDADSDGTLSKSELATGHAKMLLKK</sequence>
<dbReference type="InterPro" id="IPR011992">
    <property type="entry name" value="EF-hand-dom_pair"/>
</dbReference>
<dbReference type="PANTHER" id="PTHR10827">
    <property type="entry name" value="RETICULOCALBIN"/>
    <property type="match status" value="1"/>
</dbReference>
<dbReference type="GO" id="GO:0005509">
    <property type="term" value="F:calcium ion binding"/>
    <property type="evidence" value="ECO:0007669"/>
    <property type="project" value="InterPro"/>
</dbReference>
<dbReference type="InterPro" id="IPR018247">
    <property type="entry name" value="EF_Hand_1_Ca_BS"/>
</dbReference>
<dbReference type="Proteomes" id="UP000193427">
    <property type="component" value="Chromosome"/>
</dbReference>
<accession>A0A1W6L3C1</accession>
<dbReference type="PANTHER" id="PTHR10827:SF86">
    <property type="entry name" value="EF-HAND DOMAIN-CONTAINING PROTEIN"/>
    <property type="match status" value="1"/>
</dbReference>
<dbReference type="EMBL" id="CP015118">
    <property type="protein sequence ID" value="ARN18779.1"/>
    <property type="molecule type" value="Genomic_DNA"/>
</dbReference>
<organism evidence="1 2">
    <name type="scientific">Piscinibacter gummiphilus</name>
    <dbReference type="NCBI Taxonomy" id="946333"/>
    <lineage>
        <taxon>Bacteria</taxon>
        <taxon>Pseudomonadati</taxon>
        <taxon>Pseudomonadota</taxon>
        <taxon>Betaproteobacteria</taxon>
        <taxon>Burkholderiales</taxon>
        <taxon>Sphaerotilaceae</taxon>
        <taxon>Piscinibacter</taxon>
    </lineage>
</organism>
<reference evidence="1 2" key="1">
    <citation type="submission" date="2016-04" db="EMBL/GenBank/DDBJ databases">
        <title>Complete genome sequence of natural rubber-degrading, novel Gram-negative bacterium, Rhizobacter gummiphilus strain NS21.</title>
        <authorList>
            <person name="Tabata M."/>
            <person name="Kasai D."/>
            <person name="Fukuda M."/>
        </authorList>
    </citation>
    <scope>NUCLEOTIDE SEQUENCE [LARGE SCALE GENOMIC DNA]</scope>
    <source>
        <strain evidence="1 2">NS21</strain>
    </source>
</reference>
<protein>
    <submittedName>
        <fullName evidence="1">Uncharacterized protein</fullName>
    </submittedName>
</protein>
<dbReference type="InterPro" id="IPR002048">
    <property type="entry name" value="EF_hand_dom"/>
</dbReference>
<dbReference type="STRING" id="946333.A4W93_01930"/>
<dbReference type="Gene3D" id="1.10.238.10">
    <property type="entry name" value="EF-hand"/>
    <property type="match status" value="2"/>
</dbReference>
<name>A0A1W6L3C1_9BURK</name>
<evidence type="ECO:0000313" key="1">
    <source>
        <dbReference type="EMBL" id="ARN18779.1"/>
    </source>
</evidence>
<dbReference type="SUPFAM" id="SSF47473">
    <property type="entry name" value="EF-hand"/>
    <property type="match status" value="1"/>
</dbReference>
<dbReference type="Pfam" id="PF13202">
    <property type="entry name" value="EF-hand_5"/>
    <property type="match status" value="4"/>
</dbReference>
<dbReference type="KEGG" id="rgu:A4W93_01930"/>
<evidence type="ECO:0000313" key="2">
    <source>
        <dbReference type="Proteomes" id="UP000193427"/>
    </source>
</evidence>
<dbReference type="RefSeq" id="WP_085749020.1">
    <property type="nucleotide sequence ID" value="NZ_BSPR01000012.1"/>
</dbReference>
<gene>
    <name evidence="1" type="ORF">A4W93_01930</name>
</gene>
<dbReference type="OrthoDB" id="8777120at2"/>
<dbReference type="PROSITE" id="PS00018">
    <property type="entry name" value="EF_HAND_1"/>
    <property type="match status" value="2"/>
</dbReference>